<gene>
    <name evidence="2" type="ORF">RI196_06825</name>
</gene>
<organism evidence="2 3">
    <name type="scientific">Aeribacillus composti</name>
    <dbReference type="NCBI Taxonomy" id="1868734"/>
    <lineage>
        <taxon>Bacteria</taxon>
        <taxon>Bacillati</taxon>
        <taxon>Bacillota</taxon>
        <taxon>Bacilli</taxon>
        <taxon>Bacillales</taxon>
        <taxon>Bacillaceae</taxon>
        <taxon>Aeribacillus</taxon>
    </lineage>
</organism>
<accession>A0ABY9WE12</accession>
<evidence type="ECO:0000313" key="3">
    <source>
        <dbReference type="Proteomes" id="UP001303701"/>
    </source>
</evidence>
<dbReference type="Proteomes" id="UP001303701">
    <property type="component" value="Chromosome"/>
</dbReference>
<feature type="compositionally biased region" description="Polar residues" evidence="1">
    <location>
        <begin position="1"/>
        <end position="19"/>
    </location>
</feature>
<evidence type="ECO:0000313" key="2">
    <source>
        <dbReference type="EMBL" id="WNF34362.1"/>
    </source>
</evidence>
<reference evidence="2 3" key="1">
    <citation type="submission" date="2023-09" db="EMBL/GenBank/DDBJ databases">
        <title>Different Types of Thermotolerant Ring-Cleaving Dioxygenases derived from Aeribacillus composti HB-1 applied for multiple aromatic hydrocarbons removal.</title>
        <authorList>
            <person name="Cao L."/>
            <person name="Li M."/>
            <person name="Ma T."/>
        </authorList>
    </citation>
    <scope>NUCLEOTIDE SEQUENCE [LARGE SCALE GENOMIC DNA]</scope>
    <source>
        <strain evidence="2 3">HB-1</strain>
    </source>
</reference>
<feature type="compositionally biased region" description="Basic residues" evidence="1">
    <location>
        <begin position="42"/>
        <end position="51"/>
    </location>
</feature>
<name>A0ABY9WE12_9BACI</name>
<keyword evidence="3" id="KW-1185">Reference proteome</keyword>
<evidence type="ECO:0000256" key="1">
    <source>
        <dbReference type="SAM" id="MobiDB-lite"/>
    </source>
</evidence>
<dbReference type="GeneID" id="301125672"/>
<dbReference type="RefSeq" id="WP_094245525.1">
    <property type="nucleotide sequence ID" value="NZ_CP134501.1"/>
</dbReference>
<proteinExistence type="predicted"/>
<evidence type="ECO:0008006" key="4">
    <source>
        <dbReference type="Google" id="ProtNLM"/>
    </source>
</evidence>
<dbReference type="EMBL" id="CP134501">
    <property type="protein sequence ID" value="WNF34362.1"/>
    <property type="molecule type" value="Genomic_DNA"/>
</dbReference>
<protein>
    <recommendedName>
        <fullName evidence="4">Transcriptional regulator</fullName>
    </recommendedName>
</protein>
<feature type="region of interest" description="Disordered" evidence="1">
    <location>
        <begin position="1"/>
        <end position="51"/>
    </location>
</feature>
<sequence length="51" mass="5689">MKRKQAYNQAEKTSKTPTESLPEKEFSASYTDEDPMKGANRNSKKGKAHGS</sequence>